<protein>
    <submittedName>
        <fullName evidence="2">Uncharacterized protein</fullName>
    </submittedName>
</protein>
<sequence length="261" mass="27635">MTTPVRTDGARKMLCCHLTTAALAVLIGASDAFAAQIAATAGLTISGVGELKRDRDTAGWSLLADHFGSNPNTPYMFTVLPFLGFALPSPIMHVRQRDAVVLLARRPPSAEYFSFTTFAAWTPRRGVVFGSLADSVNHLSLNASASGLFAHIVTSNRRTYSLVERALVASGLPAAAINLVVIPAHLHAEWTQFETAALPPRGYSERRRPGSADERGLASAFKAHGLAALAAVGAAFGRLQRGEAAEATAFAPLMIRGPTAW</sequence>
<proteinExistence type="predicted"/>
<dbReference type="HOGENOM" id="CLU_1067234_0_0_1"/>
<accession>A0A0D3L161</accession>
<evidence type="ECO:0000313" key="2">
    <source>
        <dbReference type="EnsemblProtists" id="EOD41746"/>
    </source>
</evidence>
<dbReference type="KEGG" id="ehx:EMIHUDRAFT_194239"/>
<dbReference type="Proteomes" id="UP000013827">
    <property type="component" value="Unassembled WGS sequence"/>
</dbReference>
<organism evidence="2 3">
    <name type="scientific">Emiliania huxleyi (strain CCMP1516)</name>
    <dbReference type="NCBI Taxonomy" id="280463"/>
    <lineage>
        <taxon>Eukaryota</taxon>
        <taxon>Haptista</taxon>
        <taxon>Haptophyta</taxon>
        <taxon>Prymnesiophyceae</taxon>
        <taxon>Isochrysidales</taxon>
        <taxon>Noelaerhabdaceae</taxon>
        <taxon>Emiliania</taxon>
    </lineage>
</organism>
<keyword evidence="3" id="KW-1185">Reference proteome</keyword>
<evidence type="ECO:0000313" key="3">
    <source>
        <dbReference type="Proteomes" id="UP000013827"/>
    </source>
</evidence>
<name>A0A0D3L161_EMIH1</name>
<dbReference type="RefSeq" id="XP_005794175.1">
    <property type="nucleotide sequence ID" value="XM_005794118.1"/>
</dbReference>
<dbReference type="EnsemblProtists" id="EOD41746">
    <property type="protein sequence ID" value="EOD41746"/>
    <property type="gene ID" value="EMIHUDRAFT_194239"/>
</dbReference>
<reference evidence="2" key="2">
    <citation type="submission" date="2024-10" db="UniProtKB">
        <authorList>
            <consortium name="EnsemblProtists"/>
        </authorList>
    </citation>
    <scope>IDENTIFICATION</scope>
</reference>
<dbReference type="GeneID" id="17287016"/>
<feature type="signal peptide" evidence="1">
    <location>
        <begin position="1"/>
        <end position="34"/>
    </location>
</feature>
<dbReference type="AlphaFoldDB" id="A0A0D3L161"/>
<feature type="chain" id="PRO_5044211044" evidence="1">
    <location>
        <begin position="35"/>
        <end position="261"/>
    </location>
</feature>
<reference evidence="3" key="1">
    <citation type="journal article" date="2013" name="Nature">
        <title>Pan genome of the phytoplankton Emiliania underpins its global distribution.</title>
        <authorList>
            <person name="Read B.A."/>
            <person name="Kegel J."/>
            <person name="Klute M.J."/>
            <person name="Kuo A."/>
            <person name="Lefebvre S.C."/>
            <person name="Maumus F."/>
            <person name="Mayer C."/>
            <person name="Miller J."/>
            <person name="Monier A."/>
            <person name="Salamov A."/>
            <person name="Young J."/>
            <person name="Aguilar M."/>
            <person name="Claverie J.M."/>
            <person name="Frickenhaus S."/>
            <person name="Gonzalez K."/>
            <person name="Herman E.K."/>
            <person name="Lin Y.C."/>
            <person name="Napier J."/>
            <person name="Ogata H."/>
            <person name="Sarno A.F."/>
            <person name="Shmutz J."/>
            <person name="Schroeder D."/>
            <person name="de Vargas C."/>
            <person name="Verret F."/>
            <person name="von Dassow P."/>
            <person name="Valentin K."/>
            <person name="Van de Peer Y."/>
            <person name="Wheeler G."/>
            <person name="Dacks J.B."/>
            <person name="Delwiche C.F."/>
            <person name="Dyhrman S.T."/>
            <person name="Glockner G."/>
            <person name="John U."/>
            <person name="Richards T."/>
            <person name="Worden A.Z."/>
            <person name="Zhang X."/>
            <person name="Grigoriev I.V."/>
            <person name="Allen A.E."/>
            <person name="Bidle K."/>
            <person name="Borodovsky M."/>
            <person name="Bowler C."/>
            <person name="Brownlee C."/>
            <person name="Cock J.M."/>
            <person name="Elias M."/>
            <person name="Gladyshev V.N."/>
            <person name="Groth M."/>
            <person name="Guda C."/>
            <person name="Hadaegh A."/>
            <person name="Iglesias-Rodriguez M.D."/>
            <person name="Jenkins J."/>
            <person name="Jones B.M."/>
            <person name="Lawson T."/>
            <person name="Leese F."/>
            <person name="Lindquist E."/>
            <person name="Lobanov A."/>
            <person name="Lomsadze A."/>
            <person name="Malik S.B."/>
            <person name="Marsh M.E."/>
            <person name="Mackinder L."/>
            <person name="Mock T."/>
            <person name="Mueller-Roeber B."/>
            <person name="Pagarete A."/>
            <person name="Parker M."/>
            <person name="Probert I."/>
            <person name="Quesneville H."/>
            <person name="Raines C."/>
            <person name="Rensing S.A."/>
            <person name="Riano-Pachon D.M."/>
            <person name="Richier S."/>
            <person name="Rokitta S."/>
            <person name="Shiraiwa Y."/>
            <person name="Soanes D.M."/>
            <person name="van der Giezen M."/>
            <person name="Wahlund T.M."/>
            <person name="Williams B."/>
            <person name="Wilson W."/>
            <person name="Wolfe G."/>
            <person name="Wurch L.L."/>
        </authorList>
    </citation>
    <scope>NUCLEOTIDE SEQUENCE</scope>
</reference>
<evidence type="ECO:0000256" key="1">
    <source>
        <dbReference type="SAM" id="SignalP"/>
    </source>
</evidence>
<keyword evidence="1" id="KW-0732">Signal</keyword>
<dbReference type="PaxDb" id="2903-EOD41746"/>